<keyword evidence="4 6" id="KW-1133">Transmembrane helix</keyword>
<dbReference type="GO" id="GO:0005886">
    <property type="term" value="C:plasma membrane"/>
    <property type="evidence" value="ECO:0007669"/>
    <property type="project" value="UniProtKB-SubCell"/>
</dbReference>
<dbReference type="InterPro" id="IPR051542">
    <property type="entry name" value="Hydrogenase_cytochrome"/>
</dbReference>
<dbReference type="RefSeq" id="WP_012383129.1">
    <property type="nucleotide sequence ID" value="NC_010581.1"/>
</dbReference>
<feature type="domain" description="Cytochrome b561 bacterial/Ni-hydrogenase" evidence="7">
    <location>
        <begin position="21"/>
        <end position="195"/>
    </location>
</feature>
<dbReference type="Gene3D" id="1.20.950.20">
    <property type="entry name" value="Transmembrane di-heme cytochromes, Chain C"/>
    <property type="match status" value="1"/>
</dbReference>
<keyword evidence="5 6" id="KW-0472">Membrane</keyword>
<dbReference type="EMBL" id="CP001016">
    <property type="protein sequence ID" value="ACB93771.1"/>
    <property type="molecule type" value="Genomic_DNA"/>
</dbReference>
<dbReference type="GO" id="GO:0022904">
    <property type="term" value="P:respiratory electron transport chain"/>
    <property type="evidence" value="ECO:0007669"/>
    <property type="project" value="InterPro"/>
</dbReference>
<evidence type="ECO:0000256" key="6">
    <source>
        <dbReference type="SAM" id="Phobius"/>
    </source>
</evidence>
<feature type="transmembrane region" description="Helical" evidence="6">
    <location>
        <begin position="163"/>
        <end position="182"/>
    </location>
</feature>
<reference evidence="9" key="1">
    <citation type="submission" date="2008-03" db="EMBL/GenBank/DDBJ databases">
        <title>Complete sequence of chromosome of Beijerinckia indica subsp. indica ATCC 9039.</title>
        <authorList>
            <consortium name="US DOE Joint Genome Institute"/>
            <person name="Copeland A."/>
            <person name="Lucas S."/>
            <person name="Lapidus A."/>
            <person name="Glavina del Rio T."/>
            <person name="Dalin E."/>
            <person name="Tice H."/>
            <person name="Bruce D."/>
            <person name="Goodwin L."/>
            <person name="Pitluck S."/>
            <person name="LaButti K."/>
            <person name="Schmutz J."/>
            <person name="Larimer F."/>
            <person name="Land M."/>
            <person name="Hauser L."/>
            <person name="Kyrpides N."/>
            <person name="Mikhailova N."/>
            <person name="Dunfield P.F."/>
            <person name="Dedysh S.N."/>
            <person name="Liesack W."/>
            <person name="Saw J.H."/>
            <person name="Alam M."/>
            <person name="Chen Y."/>
            <person name="Murrell J.C."/>
            <person name="Richardson P."/>
        </authorList>
    </citation>
    <scope>NUCLEOTIDE SEQUENCE [LARGE SCALE GENOMIC DNA]</scope>
    <source>
        <strain evidence="9">ATCC 9039 / DSM 1715 / NCIMB 8712</strain>
    </source>
</reference>
<evidence type="ECO:0000313" key="8">
    <source>
        <dbReference type="EMBL" id="ACB93771.1"/>
    </source>
</evidence>
<feature type="transmembrane region" description="Helical" evidence="6">
    <location>
        <begin position="215"/>
        <end position="236"/>
    </location>
</feature>
<keyword evidence="2" id="KW-1003">Cell membrane</keyword>
<feature type="transmembrane region" description="Helical" evidence="6">
    <location>
        <begin position="55"/>
        <end position="73"/>
    </location>
</feature>
<dbReference type="PANTHER" id="PTHR30485">
    <property type="entry name" value="NI/FE-HYDROGENASE 1 B-TYPE CYTOCHROME SUBUNIT"/>
    <property type="match status" value="1"/>
</dbReference>
<dbReference type="InterPro" id="IPR011577">
    <property type="entry name" value="Cyt_b561_bac/Ni-Hgenase"/>
</dbReference>
<evidence type="ECO:0000313" key="9">
    <source>
        <dbReference type="Proteomes" id="UP000001695"/>
    </source>
</evidence>
<proteinExistence type="predicted"/>
<dbReference type="Pfam" id="PF01292">
    <property type="entry name" value="Ni_hydr_CYTB"/>
    <property type="match status" value="1"/>
</dbReference>
<organism evidence="8 9">
    <name type="scientific">Beijerinckia indica subsp. indica (strain ATCC 9039 / DSM 1715 / NCIMB 8712)</name>
    <dbReference type="NCBI Taxonomy" id="395963"/>
    <lineage>
        <taxon>Bacteria</taxon>
        <taxon>Pseudomonadati</taxon>
        <taxon>Pseudomonadota</taxon>
        <taxon>Alphaproteobacteria</taxon>
        <taxon>Hyphomicrobiales</taxon>
        <taxon>Beijerinckiaceae</taxon>
        <taxon>Beijerinckia</taxon>
    </lineage>
</organism>
<evidence type="ECO:0000256" key="3">
    <source>
        <dbReference type="ARBA" id="ARBA00022692"/>
    </source>
</evidence>
<evidence type="ECO:0000259" key="7">
    <source>
        <dbReference type="Pfam" id="PF01292"/>
    </source>
</evidence>
<dbReference type="STRING" id="395963.Bind_0113"/>
<evidence type="ECO:0000256" key="4">
    <source>
        <dbReference type="ARBA" id="ARBA00022989"/>
    </source>
</evidence>
<name>B2IBP9_BEII9</name>
<evidence type="ECO:0000256" key="5">
    <source>
        <dbReference type="ARBA" id="ARBA00023136"/>
    </source>
</evidence>
<gene>
    <name evidence="8" type="ordered locus">Bind_0113</name>
</gene>
<dbReference type="KEGG" id="bid:Bind_0113"/>
<evidence type="ECO:0000256" key="2">
    <source>
        <dbReference type="ARBA" id="ARBA00022475"/>
    </source>
</evidence>
<dbReference type="InterPro" id="IPR016174">
    <property type="entry name" value="Di-haem_cyt_TM"/>
</dbReference>
<keyword evidence="9" id="KW-1185">Reference proteome</keyword>
<dbReference type="AlphaFoldDB" id="B2IBP9"/>
<evidence type="ECO:0000256" key="1">
    <source>
        <dbReference type="ARBA" id="ARBA00004651"/>
    </source>
</evidence>
<dbReference type="SUPFAM" id="SSF81342">
    <property type="entry name" value="Transmembrane di-heme cytochromes"/>
    <property type="match status" value="1"/>
</dbReference>
<reference evidence="8 9" key="2">
    <citation type="journal article" date="2010" name="J. Bacteriol.">
        <title>Complete genome sequence of Beijerinckia indica subsp. indica.</title>
        <authorList>
            <person name="Tamas I."/>
            <person name="Dedysh S.N."/>
            <person name="Liesack W."/>
            <person name="Stott M.B."/>
            <person name="Alam M."/>
            <person name="Murrell J.C."/>
            <person name="Dunfield P.F."/>
        </authorList>
    </citation>
    <scope>NUCLEOTIDE SEQUENCE [LARGE SCALE GENOMIC DNA]</scope>
    <source>
        <strain evidence="9">ATCC 9039 / DSM 1715 / NCIMB 8712</strain>
    </source>
</reference>
<protein>
    <submittedName>
        <fullName evidence="8">Cytochrome B561</fullName>
    </submittedName>
</protein>
<dbReference type="GO" id="GO:0020037">
    <property type="term" value="F:heme binding"/>
    <property type="evidence" value="ECO:0007669"/>
    <property type="project" value="TreeGrafter"/>
</dbReference>
<comment type="subcellular location">
    <subcellularLocation>
        <location evidence="1">Cell membrane</location>
        <topology evidence="1">Multi-pass membrane protein</topology>
    </subcellularLocation>
</comment>
<dbReference type="eggNOG" id="COG3658">
    <property type="taxonomic scope" value="Bacteria"/>
</dbReference>
<dbReference type="PANTHER" id="PTHR30485:SF2">
    <property type="entry name" value="BLL0597 PROTEIN"/>
    <property type="match status" value="1"/>
</dbReference>
<dbReference type="Proteomes" id="UP000001695">
    <property type="component" value="Chromosome"/>
</dbReference>
<feature type="transmembrane region" description="Helical" evidence="6">
    <location>
        <begin position="110"/>
        <end position="132"/>
    </location>
</feature>
<feature type="transmembrane region" description="Helical" evidence="6">
    <location>
        <begin position="27"/>
        <end position="43"/>
    </location>
</feature>
<dbReference type="HOGENOM" id="CLU_078451_0_0_5"/>
<sequence length="241" mass="26343">MSGLFIMRDGRHGAKGTVEAWDLPTRLFKWMLVLLVAMAWLSDKYGVATPEWHKWNGYTILVLIVFRLLWGFFGGVTARFSSFFPTPQRIFGYCGALVQGRKLPYLGHNPLGACMVLLLLAAVFCQAVLGLYSADPDRLVIEGPLSGTLSDASVDEASHVHRLGFDFLLILIGLHVLANLAYDLIGKEGMIRAMVVGRKPAALYADMPRSAPGSLWLAFTCLIAAVILVFGGIFLLGGRSL</sequence>
<keyword evidence="3 6" id="KW-0812">Transmembrane</keyword>
<accession>B2IBP9</accession>
<dbReference type="GO" id="GO:0009055">
    <property type="term" value="F:electron transfer activity"/>
    <property type="evidence" value="ECO:0007669"/>
    <property type="project" value="InterPro"/>
</dbReference>